<sequence length="179" mass="20199">MEAVLFVAIVFGGLAGWWAMARLKPVRYRRKAVLTGDEREFYFRMLTALPECHVCPQVAASALIDPAGMGKLRQRAGSVLGGKRVGFAVFDEDMELLAVVELTHRSRPTRAERAREACFASAGIRTVRFLAKRLPSENKIRTSIFNRRLAKSSLQARLEAEKELEFRKAPWRNTVNAHI</sequence>
<dbReference type="OrthoDB" id="6882268at2"/>
<dbReference type="InterPro" id="IPR024402">
    <property type="entry name" value="DUF2726"/>
</dbReference>
<keyword evidence="3" id="KW-1185">Reference proteome</keyword>
<dbReference type="Pfam" id="PF10881">
    <property type="entry name" value="DUF2726"/>
    <property type="match status" value="1"/>
</dbReference>
<reference evidence="2 3" key="1">
    <citation type="submission" date="2016-02" db="EMBL/GenBank/DDBJ databases">
        <authorList>
            <person name="Wen L."/>
            <person name="He K."/>
            <person name="Yang H."/>
        </authorList>
    </citation>
    <scope>NUCLEOTIDE SEQUENCE [LARGE SCALE GENOMIC DNA]</scope>
    <source>
        <strain evidence="2 3">TSA40</strain>
    </source>
</reference>
<evidence type="ECO:0000313" key="3">
    <source>
        <dbReference type="Proteomes" id="UP000197535"/>
    </source>
</evidence>
<evidence type="ECO:0000313" key="2">
    <source>
        <dbReference type="EMBL" id="OWW20322.1"/>
    </source>
</evidence>
<evidence type="ECO:0000259" key="1">
    <source>
        <dbReference type="Pfam" id="PF10881"/>
    </source>
</evidence>
<dbReference type="Proteomes" id="UP000197535">
    <property type="component" value="Unassembled WGS sequence"/>
</dbReference>
<accession>A0A254TG82</accession>
<comment type="caution">
    <text evidence="2">The sequence shown here is derived from an EMBL/GenBank/DDBJ whole genome shotgun (WGS) entry which is preliminary data.</text>
</comment>
<dbReference type="AlphaFoldDB" id="A0A254TG82"/>
<name>A0A254TG82_9BURK</name>
<feature type="domain" description="DUF2726" evidence="1">
    <location>
        <begin position="31"/>
        <end position="144"/>
    </location>
</feature>
<dbReference type="RefSeq" id="WP_088707206.1">
    <property type="nucleotide sequence ID" value="NZ_LSTO01000001.1"/>
</dbReference>
<dbReference type="EMBL" id="LSTO01000001">
    <property type="protein sequence ID" value="OWW20322.1"/>
    <property type="molecule type" value="Genomic_DNA"/>
</dbReference>
<organism evidence="2 3">
    <name type="scientific">Noviherbaspirillum denitrificans</name>
    <dbReference type="NCBI Taxonomy" id="1968433"/>
    <lineage>
        <taxon>Bacteria</taxon>
        <taxon>Pseudomonadati</taxon>
        <taxon>Pseudomonadota</taxon>
        <taxon>Betaproteobacteria</taxon>
        <taxon>Burkholderiales</taxon>
        <taxon>Oxalobacteraceae</taxon>
        <taxon>Noviherbaspirillum</taxon>
    </lineage>
</organism>
<protein>
    <recommendedName>
        <fullName evidence="1">DUF2726 domain-containing protein</fullName>
    </recommendedName>
</protein>
<gene>
    <name evidence="2" type="ORF">AYR66_13280</name>
</gene>
<proteinExistence type="predicted"/>